<gene>
    <name evidence="2" type="ORF">JK363_11490</name>
</gene>
<feature type="transmembrane region" description="Helical" evidence="1">
    <location>
        <begin position="127"/>
        <end position="145"/>
    </location>
</feature>
<evidence type="ECO:0000256" key="1">
    <source>
        <dbReference type="SAM" id="Phobius"/>
    </source>
</evidence>
<dbReference type="Proteomes" id="UP000634229">
    <property type="component" value="Unassembled WGS sequence"/>
</dbReference>
<comment type="caution">
    <text evidence="2">The sequence shown here is derived from an EMBL/GenBank/DDBJ whole genome shotgun (WGS) entry which is preliminary data.</text>
</comment>
<feature type="transmembrane region" description="Helical" evidence="1">
    <location>
        <begin position="21"/>
        <end position="43"/>
    </location>
</feature>
<organism evidence="2 3">
    <name type="scientific">Streptomyces coffeae</name>
    <dbReference type="NCBI Taxonomy" id="621382"/>
    <lineage>
        <taxon>Bacteria</taxon>
        <taxon>Bacillati</taxon>
        <taxon>Actinomycetota</taxon>
        <taxon>Actinomycetes</taxon>
        <taxon>Kitasatosporales</taxon>
        <taxon>Streptomycetaceae</taxon>
        <taxon>Streptomyces</taxon>
    </lineage>
</organism>
<dbReference type="EMBL" id="JAERRF010000006">
    <property type="protein sequence ID" value="MBL1097289.1"/>
    <property type="molecule type" value="Genomic_DNA"/>
</dbReference>
<evidence type="ECO:0008006" key="4">
    <source>
        <dbReference type="Google" id="ProtNLM"/>
    </source>
</evidence>
<keyword evidence="1" id="KW-0472">Membrane</keyword>
<keyword evidence="1" id="KW-1133">Transmembrane helix</keyword>
<keyword evidence="1" id="KW-0812">Transmembrane</keyword>
<accession>A0ABS1NBJ7</accession>
<reference evidence="2 3" key="1">
    <citation type="submission" date="2021-01" db="EMBL/GenBank/DDBJ databases">
        <title>WGS of actinomycetes isolated from Thailand.</title>
        <authorList>
            <person name="Thawai C."/>
        </authorList>
    </citation>
    <scope>NUCLEOTIDE SEQUENCE [LARGE SCALE GENOMIC DNA]</scope>
    <source>
        <strain evidence="2 3">CA1R205</strain>
    </source>
</reference>
<proteinExistence type="predicted"/>
<keyword evidence="3" id="KW-1185">Reference proteome</keyword>
<name>A0ABS1NBJ7_9ACTN</name>
<evidence type="ECO:0000313" key="2">
    <source>
        <dbReference type="EMBL" id="MBL1097289.1"/>
    </source>
</evidence>
<sequence>MSSRSPGAHHGERPQQVETAYVLSLAAIALQGVSWALDAFVIAPTGLDEMRHHMGQREAVLQLILSGGVVCVIGALWLLLAVKMRAGYNWARIVLAAAGALSALFVLNSLSMSGYPWEEMITIGPDLLGLGAIALIFLPPSNAYFSGRTVSP</sequence>
<feature type="transmembrane region" description="Helical" evidence="1">
    <location>
        <begin position="89"/>
        <end position="107"/>
    </location>
</feature>
<evidence type="ECO:0000313" key="3">
    <source>
        <dbReference type="Proteomes" id="UP000634229"/>
    </source>
</evidence>
<feature type="transmembrane region" description="Helical" evidence="1">
    <location>
        <begin position="63"/>
        <end position="82"/>
    </location>
</feature>
<dbReference type="RefSeq" id="WP_201874488.1">
    <property type="nucleotide sequence ID" value="NZ_JAERRF010000006.1"/>
</dbReference>
<protein>
    <recommendedName>
        <fullName evidence="4">DUF2127 domain-containing protein</fullName>
    </recommendedName>
</protein>